<keyword evidence="1" id="KW-0808">Transferase</keyword>
<dbReference type="RefSeq" id="WP_149968432.1">
    <property type="nucleotide sequence ID" value="NZ_JAHYNU010000029.1"/>
</dbReference>
<dbReference type="InterPro" id="IPR051159">
    <property type="entry name" value="Hexapeptide_acetyltransf"/>
</dbReference>
<dbReference type="PANTHER" id="PTHR23416">
    <property type="entry name" value="SIALIC ACID SYNTHASE-RELATED"/>
    <property type="match status" value="1"/>
</dbReference>
<protein>
    <submittedName>
        <fullName evidence="1">Acyltransferase</fullName>
    </submittedName>
</protein>
<dbReference type="Gene3D" id="2.160.10.10">
    <property type="entry name" value="Hexapeptide repeat proteins"/>
    <property type="match status" value="1"/>
</dbReference>
<organism evidence="1 2">
    <name type="scientific">Bacteroides ovatus</name>
    <dbReference type="NCBI Taxonomy" id="28116"/>
    <lineage>
        <taxon>Bacteria</taxon>
        <taxon>Pseudomonadati</taxon>
        <taxon>Bacteroidota</taxon>
        <taxon>Bacteroidia</taxon>
        <taxon>Bacteroidales</taxon>
        <taxon>Bacteroidaceae</taxon>
        <taxon>Bacteroides</taxon>
    </lineage>
</organism>
<gene>
    <name evidence="1" type="ORF">F3D71_17970</name>
</gene>
<dbReference type="Proteomes" id="UP000323717">
    <property type="component" value="Unassembled WGS sequence"/>
</dbReference>
<dbReference type="SUPFAM" id="SSF51161">
    <property type="entry name" value="Trimeric LpxA-like enzymes"/>
    <property type="match status" value="1"/>
</dbReference>
<dbReference type="InterPro" id="IPR001451">
    <property type="entry name" value="Hexapep"/>
</dbReference>
<dbReference type="InterPro" id="IPR011004">
    <property type="entry name" value="Trimer_LpxA-like_sf"/>
</dbReference>
<dbReference type="CDD" id="cd04647">
    <property type="entry name" value="LbH_MAT_like"/>
    <property type="match status" value="1"/>
</dbReference>
<proteinExistence type="predicted"/>
<evidence type="ECO:0000313" key="2">
    <source>
        <dbReference type="Proteomes" id="UP000323717"/>
    </source>
</evidence>
<reference evidence="1 2" key="1">
    <citation type="journal article" date="2019" name="Nat. Med.">
        <title>A library of human gut bacterial isolates paired with longitudinal multiomics data enables mechanistic microbiome research.</title>
        <authorList>
            <person name="Poyet M."/>
            <person name="Groussin M."/>
            <person name="Gibbons S.M."/>
            <person name="Avila-Pacheco J."/>
            <person name="Jiang X."/>
            <person name="Kearney S.M."/>
            <person name="Perrotta A.R."/>
            <person name="Berdy B."/>
            <person name="Zhao S."/>
            <person name="Lieberman T.D."/>
            <person name="Swanson P.K."/>
            <person name="Smith M."/>
            <person name="Roesemann S."/>
            <person name="Alexander J.E."/>
            <person name="Rich S.A."/>
            <person name="Livny J."/>
            <person name="Vlamakis H."/>
            <person name="Clish C."/>
            <person name="Bullock K."/>
            <person name="Deik A."/>
            <person name="Scott J."/>
            <person name="Pierce K.A."/>
            <person name="Xavier R.J."/>
            <person name="Alm E.J."/>
        </authorList>
    </citation>
    <scope>NUCLEOTIDE SEQUENCE [LARGE SCALE GENOMIC DNA]</scope>
    <source>
        <strain evidence="1 2">BIOML-A163</strain>
    </source>
</reference>
<keyword evidence="1" id="KW-0012">Acyltransferase</keyword>
<evidence type="ECO:0000313" key="1">
    <source>
        <dbReference type="EMBL" id="KAA3946828.1"/>
    </source>
</evidence>
<dbReference type="GO" id="GO:0016746">
    <property type="term" value="F:acyltransferase activity"/>
    <property type="evidence" value="ECO:0007669"/>
    <property type="project" value="UniProtKB-KW"/>
</dbReference>
<comment type="caution">
    <text evidence="1">The sequence shown here is derived from an EMBL/GenBank/DDBJ whole genome shotgun (WGS) entry which is preliminary data.</text>
</comment>
<dbReference type="Pfam" id="PF00132">
    <property type="entry name" value="Hexapep"/>
    <property type="match status" value="1"/>
</dbReference>
<dbReference type="EMBL" id="VWLE01000289">
    <property type="protein sequence ID" value="KAA3946828.1"/>
    <property type="molecule type" value="Genomic_DNA"/>
</dbReference>
<sequence length="201" mass="22670">MKYFLKVAVGCIIPFFNEWRKFRSSTILPNKYSGYLKFRLGINKLYWPKDKTCLVTHPRKIYVGINSKIGRPGSYISGAGGVWIGDYVRFGPNVGILSVNHDLYERDKAVGNPIKIGDYCWIGMNALVLAGVELGPSTIVGGGSIVTKSFPDGYCVIAGNPAKVIKYLDKERVKLPKHPEYYGYIPKEQFEKVRSKYIDLY</sequence>
<accession>A0A5M5C473</accession>
<dbReference type="AlphaFoldDB" id="A0A5M5C473"/>
<name>A0A5M5C473_BACOV</name>